<accession>A0A0W0TRV2</accession>
<dbReference type="AlphaFoldDB" id="A0A0W0TRV2"/>
<gene>
    <name evidence="1" type="ORF">Lgee_1637</name>
</gene>
<dbReference type="Pfam" id="PF01740">
    <property type="entry name" value="STAS"/>
    <property type="match status" value="1"/>
</dbReference>
<proteinExistence type="predicted"/>
<dbReference type="EMBL" id="LNYC01000066">
    <property type="protein sequence ID" value="KTC98335.1"/>
    <property type="molecule type" value="Genomic_DNA"/>
</dbReference>
<dbReference type="OrthoDB" id="5297990at2"/>
<sequence>MASKDYVLPEQLAYGNAGEERERLSRWVEQQVSADIRLSLASVSWCDTAGLALLIEAHRICRKNGKTLQFLAIPEQIALLSRFCGVESLLRGNVQEQ</sequence>
<dbReference type="CDD" id="cd07043">
    <property type="entry name" value="STAS_anti-anti-sigma_factors"/>
    <property type="match status" value="1"/>
</dbReference>
<dbReference type="Proteomes" id="UP000054785">
    <property type="component" value="Unassembled WGS sequence"/>
</dbReference>
<keyword evidence="2" id="KW-1185">Reference proteome</keyword>
<dbReference type="RefSeq" id="WP_051550928.1">
    <property type="nucleotide sequence ID" value="NZ_CAAAHN010000019.1"/>
</dbReference>
<dbReference type="PROSITE" id="PS50801">
    <property type="entry name" value="STAS"/>
    <property type="match status" value="1"/>
</dbReference>
<organism evidence="1 2">
    <name type="scientific">Legionella geestiana</name>
    <dbReference type="NCBI Taxonomy" id="45065"/>
    <lineage>
        <taxon>Bacteria</taxon>
        <taxon>Pseudomonadati</taxon>
        <taxon>Pseudomonadota</taxon>
        <taxon>Gammaproteobacteria</taxon>
        <taxon>Legionellales</taxon>
        <taxon>Legionellaceae</taxon>
        <taxon>Legionella</taxon>
    </lineage>
</organism>
<protein>
    <submittedName>
        <fullName evidence="1">Anti-anti-sigma factor</fullName>
    </submittedName>
</protein>
<comment type="caution">
    <text evidence="1">The sequence shown here is derived from an EMBL/GenBank/DDBJ whole genome shotgun (WGS) entry which is preliminary data.</text>
</comment>
<name>A0A0W0TRV2_9GAMM</name>
<dbReference type="InterPro" id="IPR036513">
    <property type="entry name" value="STAS_dom_sf"/>
</dbReference>
<dbReference type="Gene3D" id="3.30.750.24">
    <property type="entry name" value="STAS domain"/>
    <property type="match status" value="1"/>
</dbReference>
<dbReference type="STRING" id="45065.Lgee_1637"/>
<evidence type="ECO:0000313" key="2">
    <source>
        <dbReference type="Proteomes" id="UP000054785"/>
    </source>
</evidence>
<dbReference type="PATRIC" id="fig|45065.4.peg.1774"/>
<dbReference type="InterPro" id="IPR002645">
    <property type="entry name" value="STAS_dom"/>
</dbReference>
<reference evidence="1 2" key="1">
    <citation type="submission" date="2015-11" db="EMBL/GenBank/DDBJ databases">
        <title>Genomic analysis of 38 Legionella species identifies large and diverse effector repertoires.</title>
        <authorList>
            <person name="Burstein D."/>
            <person name="Amaro F."/>
            <person name="Zusman T."/>
            <person name="Lifshitz Z."/>
            <person name="Cohen O."/>
            <person name="Gilbert J.A."/>
            <person name="Pupko T."/>
            <person name="Shuman H.A."/>
            <person name="Segal G."/>
        </authorList>
    </citation>
    <scope>NUCLEOTIDE SEQUENCE [LARGE SCALE GENOMIC DNA]</scope>
    <source>
        <strain evidence="1 2">ATCC 49504</strain>
    </source>
</reference>
<dbReference type="SUPFAM" id="SSF52091">
    <property type="entry name" value="SpoIIaa-like"/>
    <property type="match status" value="1"/>
</dbReference>
<evidence type="ECO:0000313" key="1">
    <source>
        <dbReference type="EMBL" id="KTC98335.1"/>
    </source>
</evidence>